<reference evidence="7 8" key="1">
    <citation type="submission" date="2017-12" db="EMBL/GenBank/DDBJ databases">
        <authorList>
            <person name="Hurst M.R.H."/>
        </authorList>
    </citation>
    <scope>NUCLEOTIDE SEQUENCE [LARGE SCALE GENOMIC DNA]</scope>
    <source>
        <strain evidence="7 8">SY-3-19</strain>
    </source>
</reference>
<dbReference type="PROSITE" id="PS51384">
    <property type="entry name" value="FAD_FR"/>
    <property type="match status" value="1"/>
</dbReference>
<dbReference type="Pfam" id="PF00258">
    <property type="entry name" value="Flavodoxin_1"/>
    <property type="match status" value="1"/>
</dbReference>
<dbReference type="PRINTS" id="PR00371">
    <property type="entry name" value="FPNCR"/>
</dbReference>
<dbReference type="PROSITE" id="PS50902">
    <property type="entry name" value="FLAVODOXIN_LIKE"/>
    <property type="match status" value="1"/>
</dbReference>
<evidence type="ECO:0000259" key="5">
    <source>
        <dbReference type="PROSITE" id="PS50902"/>
    </source>
</evidence>
<dbReference type="Gene3D" id="3.40.50.80">
    <property type="entry name" value="Nucleotide-binding domain of ferredoxin-NADP reductase (FNR) module"/>
    <property type="match status" value="1"/>
</dbReference>
<comment type="caution">
    <text evidence="7">The sequence shown here is derived from an EMBL/GenBank/DDBJ whole genome shotgun (WGS) entry which is preliminary data.</text>
</comment>
<dbReference type="InterPro" id="IPR017927">
    <property type="entry name" value="FAD-bd_FR_type"/>
</dbReference>
<protein>
    <recommendedName>
        <fullName evidence="4">NADPH--hemoprotein reductase</fullName>
        <ecNumber evidence="4">1.6.2.4</ecNumber>
    </recommendedName>
</protein>
<proteinExistence type="predicted"/>
<dbReference type="GO" id="GO:0003958">
    <property type="term" value="F:NADPH-hemoprotein reductase activity"/>
    <property type="evidence" value="ECO:0007669"/>
    <property type="project" value="UniProtKB-EC"/>
</dbReference>
<dbReference type="EMBL" id="PJCH01000015">
    <property type="protein sequence ID" value="PQA86465.1"/>
    <property type="molecule type" value="Genomic_DNA"/>
</dbReference>
<dbReference type="InterPro" id="IPR008254">
    <property type="entry name" value="Flavodoxin/NO_synth"/>
</dbReference>
<dbReference type="PANTHER" id="PTHR19384:SF17">
    <property type="entry name" value="NADPH--CYTOCHROME P450 REDUCTASE"/>
    <property type="match status" value="1"/>
</dbReference>
<dbReference type="Pfam" id="PF00175">
    <property type="entry name" value="NAD_binding_1"/>
    <property type="match status" value="1"/>
</dbReference>
<keyword evidence="2" id="KW-0288">FMN</keyword>
<dbReference type="RefSeq" id="WP_104831677.1">
    <property type="nucleotide sequence ID" value="NZ_PJCH01000015.1"/>
</dbReference>
<organism evidence="7 8">
    <name type="scientific">Hyphococcus luteus</name>
    <dbReference type="NCBI Taxonomy" id="2058213"/>
    <lineage>
        <taxon>Bacteria</taxon>
        <taxon>Pseudomonadati</taxon>
        <taxon>Pseudomonadota</taxon>
        <taxon>Alphaproteobacteria</taxon>
        <taxon>Parvularculales</taxon>
        <taxon>Parvularculaceae</taxon>
        <taxon>Hyphococcus</taxon>
    </lineage>
</organism>
<dbReference type="SUPFAM" id="SSF52343">
    <property type="entry name" value="Ferredoxin reductase-like, C-terminal NADP-linked domain"/>
    <property type="match status" value="1"/>
</dbReference>
<dbReference type="GO" id="GO:0010181">
    <property type="term" value="F:FMN binding"/>
    <property type="evidence" value="ECO:0007669"/>
    <property type="project" value="InterPro"/>
</dbReference>
<dbReference type="GO" id="GO:0050660">
    <property type="term" value="F:flavin adenine dinucleotide binding"/>
    <property type="evidence" value="ECO:0007669"/>
    <property type="project" value="TreeGrafter"/>
</dbReference>
<evidence type="ECO:0000259" key="6">
    <source>
        <dbReference type="PROSITE" id="PS51384"/>
    </source>
</evidence>
<dbReference type="PANTHER" id="PTHR19384">
    <property type="entry name" value="NITRIC OXIDE SYNTHASE-RELATED"/>
    <property type="match status" value="1"/>
</dbReference>
<evidence type="ECO:0000313" key="7">
    <source>
        <dbReference type="EMBL" id="PQA86465.1"/>
    </source>
</evidence>
<accession>A0A2S7K1T1</accession>
<dbReference type="InterPro" id="IPR001433">
    <property type="entry name" value="OxRdtase_FAD/NAD-bd"/>
</dbReference>
<dbReference type="OrthoDB" id="9791166at2"/>
<dbReference type="PRINTS" id="PR00369">
    <property type="entry name" value="FLAVODOXIN"/>
</dbReference>
<sequence>MAAVSIFIAGVLALLWFAGGLAGHGVAPLWLKAAEAGLVAALYLLFIRITARRKSASETGGAENADEILVAYATQTGVAEELARHTVKALADGGQAARLADVAALDLAQLQKARMALFIASTTGEGDAPDAAGGFEARMMAAPAALSGLRYAVLALGDSSYADFCGFGRRLDAWLEASGAAALFVRTDVDRGDEAAIAEWFAKLATLGAASGADAPAFETWRLAARRRLNPGSDNAPVFHMCLEPTAALPDWRAGDIAVVRPRNETRAVDDLLLALKLDGGAPVTLRGEKMTLKDALRQRTLPEPGMRAKLAGAGAQGAVDGLQPLAPREYSLASLPADGKAELVIRQLRYPDGRLGVGSGWLTEHAAEGAEIEMRLRANPSFRGPEKDRPMILIGAGSGVAGLRAHMKERAAAGRGRNWLIFGERDPEKDYLFKDEIESWRASAALARLDLCFLEDGVQRLAQDVLREEDSQLHQWLKDGAAIYVSGSRKGLGDGVDAALKEVIGEAALSRLIADNRYRRDVY</sequence>
<dbReference type="SUPFAM" id="SSF52218">
    <property type="entry name" value="Flavoproteins"/>
    <property type="match status" value="1"/>
</dbReference>
<evidence type="ECO:0000256" key="4">
    <source>
        <dbReference type="ARBA" id="ARBA00023797"/>
    </source>
</evidence>
<dbReference type="GO" id="GO:0005829">
    <property type="term" value="C:cytosol"/>
    <property type="evidence" value="ECO:0007669"/>
    <property type="project" value="TreeGrafter"/>
</dbReference>
<dbReference type="SUPFAM" id="SSF63380">
    <property type="entry name" value="Riboflavin synthase domain-like"/>
    <property type="match status" value="1"/>
</dbReference>
<dbReference type="CDD" id="cd06200">
    <property type="entry name" value="SiR_like1"/>
    <property type="match status" value="1"/>
</dbReference>
<dbReference type="Gene3D" id="2.40.30.10">
    <property type="entry name" value="Translation factors"/>
    <property type="match status" value="1"/>
</dbReference>
<keyword evidence="3" id="KW-0249">Electron transport</keyword>
<dbReference type="Gene3D" id="3.40.50.360">
    <property type="match status" value="1"/>
</dbReference>
<dbReference type="InterPro" id="IPR001094">
    <property type="entry name" value="Flavdoxin-like"/>
</dbReference>
<dbReference type="Proteomes" id="UP000239504">
    <property type="component" value="Unassembled WGS sequence"/>
</dbReference>
<dbReference type="AlphaFoldDB" id="A0A2S7K1T1"/>
<keyword evidence="3" id="KW-0813">Transport</keyword>
<feature type="domain" description="FAD-binding FR-type" evidence="6">
    <location>
        <begin position="216"/>
        <end position="386"/>
    </location>
</feature>
<dbReference type="InterPro" id="IPR039261">
    <property type="entry name" value="FNR_nucleotide-bd"/>
</dbReference>
<dbReference type="InterPro" id="IPR001709">
    <property type="entry name" value="Flavoprot_Pyr_Nucl_cyt_Rdtase"/>
</dbReference>
<dbReference type="EC" id="1.6.2.4" evidence="4"/>
<evidence type="ECO:0000256" key="1">
    <source>
        <dbReference type="ARBA" id="ARBA00022630"/>
    </source>
</evidence>
<keyword evidence="8" id="KW-1185">Reference proteome</keyword>
<feature type="domain" description="Flavodoxin-like" evidence="5">
    <location>
        <begin position="68"/>
        <end position="205"/>
    </location>
</feature>
<keyword evidence="1" id="KW-0285">Flavoprotein</keyword>
<dbReference type="InterPro" id="IPR017938">
    <property type="entry name" value="Riboflavin_synthase-like_b-brl"/>
</dbReference>
<evidence type="ECO:0000256" key="2">
    <source>
        <dbReference type="ARBA" id="ARBA00022643"/>
    </source>
</evidence>
<evidence type="ECO:0000313" key="8">
    <source>
        <dbReference type="Proteomes" id="UP000239504"/>
    </source>
</evidence>
<evidence type="ECO:0000256" key="3">
    <source>
        <dbReference type="ARBA" id="ARBA00022982"/>
    </source>
</evidence>
<dbReference type="InterPro" id="IPR029039">
    <property type="entry name" value="Flavoprotein-like_sf"/>
</dbReference>
<name>A0A2S7K1T1_9PROT</name>
<gene>
    <name evidence="7" type="ORF">CW354_19240</name>
</gene>